<dbReference type="OrthoDB" id="15362at2157"/>
<dbReference type="Pfam" id="PF20754">
    <property type="entry name" value="Thermo-DBP"/>
    <property type="match status" value="1"/>
</dbReference>
<evidence type="ECO:0000313" key="3">
    <source>
        <dbReference type="Proteomes" id="UP000002613"/>
    </source>
</evidence>
<sequence>MKLSSGLVIAGAYADKVRRTLFAQLRDMIKREEIESKEVARAAAELNRLLYELFVNKLKLDKGDVVRVRVDYEVEEGVIKWNLETLEVEAFRRIPEEEVKSALSEVVSRAEEIAEAEVEYEVEEIGETDLGDMVYAIKLEGEEVGAVIATPINEESVVRGAVTKPVPVIIEKTKVQDIRGELNRLVKEGRNVESGEAEKVIEEIKSLLK</sequence>
<name>D3S1F3_FERPA</name>
<dbReference type="STRING" id="589924.Ferp_2293"/>
<feature type="domain" description="Thermo-DBP-RP2-like C-terminal" evidence="1">
    <location>
        <begin position="118"/>
        <end position="206"/>
    </location>
</feature>
<accession>D3S1F3</accession>
<keyword evidence="3" id="KW-1185">Reference proteome</keyword>
<dbReference type="InterPro" id="IPR017140">
    <property type="entry name" value="ThermoDBP-RPs_arc"/>
</dbReference>
<dbReference type="AlphaFoldDB" id="D3S1F3"/>
<gene>
    <name evidence="2" type="ordered locus">Ferp_2293</name>
</gene>
<dbReference type="InterPro" id="IPR049325">
    <property type="entry name" value="Thermo-DBP2-like_C"/>
</dbReference>
<dbReference type="EMBL" id="CP001899">
    <property type="protein sequence ID" value="ADC66417.1"/>
    <property type="molecule type" value="Genomic_DNA"/>
</dbReference>
<dbReference type="GeneID" id="8779832"/>
<protein>
    <submittedName>
        <fullName evidence="2">Uncharacterized conserved protein UCP037214</fullName>
    </submittedName>
</protein>
<dbReference type="Proteomes" id="UP000002613">
    <property type="component" value="Chromosome"/>
</dbReference>
<dbReference type="KEGG" id="fpl:Ferp_2293"/>
<dbReference type="RefSeq" id="WP_012966754.1">
    <property type="nucleotide sequence ID" value="NC_013849.1"/>
</dbReference>
<dbReference type="eggNOG" id="arCOG03772">
    <property type="taxonomic scope" value="Archaea"/>
</dbReference>
<reference evidence="2 3" key="2">
    <citation type="journal article" date="2011" name="Stand. Genomic Sci.">
        <title>Complete genome sequence of Ferroglobus placidus AEDII12DO.</title>
        <authorList>
            <person name="Anderson I."/>
            <person name="Risso C."/>
            <person name="Holmes D."/>
            <person name="Lucas S."/>
            <person name="Copeland A."/>
            <person name="Lapidus A."/>
            <person name="Cheng J.F."/>
            <person name="Bruce D."/>
            <person name="Goodwin L."/>
            <person name="Pitluck S."/>
            <person name="Saunders E."/>
            <person name="Brettin T."/>
            <person name="Detter J.C."/>
            <person name="Han C."/>
            <person name="Tapia R."/>
            <person name="Larimer F."/>
            <person name="Land M."/>
            <person name="Hauser L."/>
            <person name="Woyke T."/>
            <person name="Lovley D."/>
            <person name="Kyrpides N."/>
            <person name="Ivanova N."/>
        </authorList>
    </citation>
    <scope>NUCLEOTIDE SEQUENCE [LARGE SCALE GENOMIC DNA]</scope>
    <source>
        <strain evidence="3">DSM 10642 / AEDII12DO</strain>
    </source>
</reference>
<dbReference type="HOGENOM" id="CLU_095959_0_0_2"/>
<organism evidence="2 3">
    <name type="scientific">Ferroglobus placidus (strain DSM 10642 / AEDII12DO)</name>
    <dbReference type="NCBI Taxonomy" id="589924"/>
    <lineage>
        <taxon>Archaea</taxon>
        <taxon>Methanobacteriati</taxon>
        <taxon>Methanobacteriota</taxon>
        <taxon>Archaeoglobi</taxon>
        <taxon>Archaeoglobales</taxon>
        <taxon>Archaeoglobaceae</taxon>
        <taxon>Ferroglobus</taxon>
    </lineage>
</organism>
<proteinExistence type="predicted"/>
<reference evidence="3" key="1">
    <citation type="submission" date="2010-02" db="EMBL/GenBank/DDBJ databases">
        <title>Complete sequence of Ferroglobus placidus DSM 10642.</title>
        <authorList>
            <consortium name="US DOE Joint Genome Institute"/>
            <person name="Lucas S."/>
            <person name="Copeland A."/>
            <person name="Lapidus A."/>
            <person name="Cheng J.-F."/>
            <person name="Bruce D."/>
            <person name="Goodwin L."/>
            <person name="Pitluck S."/>
            <person name="Saunders E."/>
            <person name="Brettin T."/>
            <person name="Detter J.C."/>
            <person name="Han C."/>
            <person name="Tapia R."/>
            <person name="Larimer F."/>
            <person name="Land M."/>
            <person name="Hauser L."/>
            <person name="Kyrpides N."/>
            <person name="Ivanova N."/>
            <person name="Holmes D."/>
            <person name="Lovley D."/>
            <person name="Kyrpides N."/>
            <person name="Anderson I.J."/>
            <person name="Woyke T."/>
        </authorList>
    </citation>
    <scope>NUCLEOTIDE SEQUENCE [LARGE SCALE GENOMIC DNA]</scope>
    <source>
        <strain evidence="3">DSM 10642 / AEDII12DO</strain>
    </source>
</reference>
<evidence type="ECO:0000313" key="2">
    <source>
        <dbReference type="EMBL" id="ADC66417.1"/>
    </source>
</evidence>
<evidence type="ECO:0000259" key="1">
    <source>
        <dbReference type="Pfam" id="PF20754"/>
    </source>
</evidence>
<dbReference type="Pfam" id="PF10015">
    <property type="entry name" value="ThermoDBP-RP_arch"/>
    <property type="match status" value="1"/>
</dbReference>
<dbReference type="PaxDb" id="589924-Ferp_2293"/>